<keyword evidence="2" id="KW-1185">Reference proteome</keyword>
<dbReference type="EMBL" id="JAWIIV010000008">
    <property type="protein sequence ID" value="MEC4719818.1"/>
    <property type="molecule type" value="Genomic_DNA"/>
</dbReference>
<gene>
    <name evidence="1" type="ORF">RY831_11710</name>
</gene>
<evidence type="ECO:0000313" key="2">
    <source>
        <dbReference type="Proteomes" id="UP001352263"/>
    </source>
</evidence>
<organism evidence="1 2">
    <name type="scientific">Noviherbaspirillum album</name>
    <dbReference type="NCBI Taxonomy" id="3080276"/>
    <lineage>
        <taxon>Bacteria</taxon>
        <taxon>Pseudomonadati</taxon>
        <taxon>Pseudomonadota</taxon>
        <taxon>Betaproteobacteria</taxon>
        <taxon>Burkholderiales</taxon>
        <taxon>Oxalobacteraceae</taxon>
        <taxon>Noviherbaspirillum</taxon>
    </lineage>
</organism>
<reference evidence="1 2" key="1">
    <citation type="submission" date="2023-10" db="EMBL/GenBank/DDBJ databases">
        <title>Noviherbaspirillum sp. CPCC 100848 genome assembly.</title>
        <authorList>
            <person name="Li X.Y."/>
            <person name="Fang X.M."/>
        </authorList>
    </citation>
    <scope>NUCLEOTIDE SEQUENCE [LARGE SCALE GENOMIC DNA]</scope>
    <source>
        <strain evidence="1 2">CPCC 100848</strain>
    </source>
</reference>
<evidence type="ECO:0000313" key="1">
    <source>
        <dbReference type="EMBL" id="MEC4719818.1"/>
    </source>
</evidence>
<comment type="caution">
    <text evidence="1">The sequence shown here is derived from an EMBL/GenBank/DDBJ whole genome shotgun (WGS) entry which is preliminary data.</text>
</comment>
<proteinExistence type="predicted"/>
<dbReference type="RefSeq" id="WP_326506532.1">
    <property type="nucleotide sequence ID" value="NZ_JAWIIV010000008.1"/>
</dbReference>
<sequence>MDSATVKAPISGTLGVKEFHTRLFSNSRLAIARLTNLFDGLGKARTAALQFSYTWILKDGRLMVMDGVSIFEIAEEALKFRHLTIVYDSASVKKYLNRNEIESTSLG</sequence>
<name>A0ABU6J8H4_9BURK</name>
<accession>A0ABU6J8H4</accession>
<dbReference type="Proteomes" id="UP001352263">
    <property type="component" value="Unassembled WGS sequence"/>
</dbReference>
<protein>
    <submittedName>
        <fullName evidence="1">Uncharacterized protein</fullName>
    </submittedName>
</protein>